<evidence type="ECO:0008006" key="7">
    <source>
        <dbReference type="Google" id="ProtNLM"/>
    </source>
</evidence>
<accession>D0L2D0</accession>
<dbReference type="EMBL" id="CP001802">
    <property type="protein sequence ID" value="ACY22833.1"/>
    <property type="molecule type" value="Genomic_DNA"/>
</dbReference>
<dbReference type="InterPro" id="IPR025734">
    <property type="entry name" value="EspG"/>
</dbReference>
<evidence type="ECO:0000313" key="5">
    <source>
        <dbReference type="EMBL" id="ACY22833.1"/>
    </source>
</evidence>
<evidence type="ECO:0000313" key="6">
    <source>
        <dbReference type="Proteomes" id="UP000001219"/>
    </source>
</evidence>
<comment type="similarity">
    <text evidence="2">Belongs to the EspG family.</text>
</comment>
<comment type="subcellular location">
    <subcellularLocation>
        <location evidence="1">Cytoplasm</location>
    </subcellularLocation>
</comment>
<gene>
    <name evidence="5" type="ordered locus">Gbro_3645</name>
</gene>
<organism evidence="5 6">
    <name type="scientific">Gordonia bronchialis (strain ATCC 25592 / DSM 43247 / BCRC 13721 / JCM 3198 / KCTC 3076 / NBRC 16047 / NCTC 10667)</name>
    <name type="common">Rhodococcus bronchialis</name>
    <dbReference type="NCBI Taxonomy" id="526226"/>
    <lineage>
        <taxon>Bacteria</taxon>
        <taxon>Bacillati</taxon>
        <taxon>Actinomycetota</taxon>
        <taxon>Actinomycetes</taxon>
        <taxon>Mycobacteriales</taxon>
        <taxon>Gordoniaceae</taxon>
        <taxon>Gordonia</taxon>
    </lineage>
</organism>
<dbReference type="eggNOG" id="ENOG5033V9A">
    <property type="taxonomic scope" value="Bacteria"/>
</dbReference>
<reference evidence="6" key="1">
    <citation type="submission" date="2009-10" db="EMBL/GenBank/DDBJ databases">
        <title>The complete chromosome of Gordonia bronchialis DSM 43247.</title>
        <authorList>
            <consortium name="US DOE Joint Genome Institute (JGI-PGF)"/>
            <person name="Lucas S."/>
            <person name="Copeland A."/>
            <person name="Lapidus A."/>
            <person name="Glavina del Rio T."/>
            <person name="Dalin E."/>
            <person name="Tice H."/>
            <person name="Bruce D."/>
            <person name="Goodwin L."/>
            <person name="Pitluck S."/>
            <person name="Kyrpides N."/>
            <person name="Mavromatis K."/>
            <person name="Ivanova N."/>
            <person name="Ovchinnikova G."/>
            <person name="Saunders E."/>
            <person name="Brettin T."/>
            <person name="Detter J.C."/>
            <person name="Han C."/>
            <person name="Larimer F."/>
            <person name="Land M."/>
            <person name="Hauser L."/>
            <person name="Markowitz V."/>
            <person name="Cheng J.-F."/>
            <person name="Hugenholtz P."/>
            <person name="Woyke T."/>
            <person name="Wu D."/>
            <person name="Jando M."/>
            <person name="Schneider S."/>
            <person name="Goeker M."/>
            <person name="Klenk H.-P."/>
            <person name="Eisen J.A."/>
        </authorList>
    </citation>
    <scope>NUCLEOTIDE SEQUENCE [LARGE SCALE GENOMIC DNA]</scope>
    <source>
        <strain evidence="6">ATCC 25592 / DSM 43247 / BCRC 13721 / JCM 3198 / KCTC 3076 / NBRC 16047 / NCTC 10667</strain>
    </source>
</reference>
<name>D0L2D0_GORB4</name>
<dbReference type="RefSeq" id="WP_012835343.1">
    <property type="nucleotide sequence ID" value="NC_013441.1"/>
</dbReference>
<dbReference type="Proteomes" id="UP000001219">
    <property type="component" value="Chromosome"/>
</dbReference>
<dbReference type="Pfam" id="PF14011">
    <property type="entry name" value="ESX-1_EspG"/>
    <property type="match status" value="1"/>
</dbReference>
<dbReference type="STRING" id="526226.Gbro_3645"/>
<reference evidence="5 6" key="2">
    <citation type="journal article" date="2010" name="Stand. Genomic Sci.">
        <title>Complete genome sequence of Gordonia bronchialis type strain (3410).</title>
        <authorList>
            <person name="Ivanova N."/>
            <person name="Sikorski J."/>
            <person name="Jando M."/>
            <person name="Lapidus A."/>
            <person name="Nolan M."/>
            <person name="Lucas S."/>
            <person name="Del Rio T.G."/>
            <person name="Tice H."/>
            <person name="Copeland A."/>
            <person name="Cheng J.F."/>
            <person name="Chen F."/>
            <person name="Bruce D."/>
            <person name="Goodwin L."/>
            <person name="Pitluck S."/>
            <person name="Mavromatis K."/>
            <person name="Ovchinnikova G."/>
            <person name="Pati A."/>
            <person name="Chen A."/>
            <person name="Palaniappan K."/>
            <person name="Land M."/>
            <person name="Hauser L."/>
            <person name="Chang Y.J."/>
            <person name="Jeffries C.D."/>
            <person name="Chain P."/>
            <person name="Saunders E."/>
            <person name="Han C."/>
            <person name="Detter J.C."/>
            <person name="Brettin T."/>
            <person name="Rohde M."/>
            <person name="Goker M."/>
            <person name="Bristow J."/>
            <person name="Eisen J.A."/>
            <person name="Markowitz V."/>
            <person name="Hugenholtz P."/>
            <person name="Klenk H.P."/>
            <person name="Kyrpides N.C."/>
        </authorList>
    </citation>
    <scope>NUCLEOTIDE SEQUENCE [LARGE SCALE GENOMIC DNA]</scope>
    <source>
        <strain evidence="6">ATCC 25592 / DSM 43247 / BCRC 13721 / JCM 3198 / KCTC 3076 / NBRC 16047 / NCTC 10667</strain>
    </source>
</reference>
<proteinExistence type="inferred from homology"/>
<dbReference type="HOGENOM" id="CLU_073321_1_0_11"/>
<evidence type="ECO:0000256" key="2">
    <source>
        <dbReference type="ARBA" id="ARBA00006411"/>
    </source>
</evidence>
<evidence type="ECO:0000256" key="4">
    <source>
        <dbReference type="ARBA" id="ARBA00023186"/>
    </source>
</evidence>
<keyword evidence="4" id="KW-0143">Chaperone</keyword>
<sequence length="275" mass="29171">MTMWTSTDRHTLMLDVAVLRGLGQRFGAQTWPVVLDIEGVLDIDDAAAARPALSHAELHQRIAETGLVCSDGEPTTLCDTVIRVLCAPERMIEMRTIADAGFRRICLARSGNDHVLAVRDGARIELSVVSPTGVGELGALLRARLPERAPCVFDAISHPAAELLDRLGRCRSGLDMTDALHAMGASPGDAMVVSAAFASCRVQTEIVAVAHDAGVLTQSSGAVAILDTDKGRIVSSPSKSPDGRVWTTLSPGSGHRIAQAIGLLIETLPDGRWFP</sequence>
<keyword evidence="3" id="KW-0963">Cytoplasm</keyword>
<protein>
    <recommendedName>
        <fullName evidence="7">ESX secretion-associated protein EspG</fullName>
    </recommendedName>
</protein>
<keyword evidence="6" id="KW-1185">Reference proteome</keyword>
<evidence type="ECO:0000256" key="3">
    <source>
        <dbReference type="ARBA" id="ARBA00022490"/>
    </source>
</evidence>
<evidence type="ECO:0000256" key="1">
    <source>
        <dbReference type="ARBA" id="ARBA00004496"/>
    </source>
</evidence>
<dbReference type="KEGG" id="gbr:Gbro_3645"/>
<dbReference type="AlphaFoldDB" id="D0L2D0"/>